<dbReference type="PANTHER" id="PTHR42724:SF1">
    <property type="entry name" value="TETRAACYLDISACCHARIDE 4'-KINASE, MITOCHONDRIAL-RELATED"/>
    <property type="match status" value="1"/>
</dbReference>
<feature type="binding site" evidence="13">
    <location>
        <begin position="75"/>
        <end position="82"/>
    </location>
    <ligand>
        <name>ATP</name>
        <dbReference type="ChEBI" id="CHEBI:30616"/>
    </ligand>
</feature>
<dbReference type="GO" id="GO:0005886">
    <property type="term" value="C:plasma membrane"/>
    <property type="evidence" value="ECO:0007669"/>
    <property type="project" value="TreeGrafter"/>
</dbReference>
<evidence type="ECO:0000256" key="6">
    <source>
        <dbReference type="ARBA" id="ARBA00022556"/>
    </source>
</evidence>
<comment type="caution">
    <text evidence="14">The sequence shown here is derived from an EMBL/GenBank/DDBJ whole genome shotgun (WGS) entry which is preliminary data.</text>
</comment>
<evidence type="ECO:0000256" key="1">
    <source>
        <dbReference type="ARBA" id="ARBA00002274"/>
    </source>
</evidence>
<dbReference type="GO" id="GO:0009245">
    <property type="term" value="P:lipid A biosynthetic process"/>
    <property type="evidence" value="ECO:0007669"/>
    <property type="project" value="UniProtKB-UniRule"/>
</dbReference>
<dbReference type="Proteomes" id="UP000886845">
    <property type="component" value="Unassembled WGS sequence"/>
</dbReference>
<reference evidence="14" key="2">
    <citation type="journal article" date="2021" name="PeerJ">
        <title>Extensive microbial diversity within the chicken gut microbiome revealed by metagenomics and culture.</title>
        <authorList>
            <person name="Gilroy R."/>
            <person name="Ravi A."/>
            <person name="Getino M."/>
            <person name="Pursley I."/>
            <person name="Horton D.L."/>
            <person name="Alikhan N.F."/>
            <person name="Baker D."/>
            <person name="Gharbi K."/>
            <person name="Hall N."/>
            <person name="Watson M."/>
            <person name="Adriaenssens E.M."/>
            <person name="Foster-Nyarko E."/>
            <person name="Jarju S."/>
            <person name="Secka A."/>
            <person name="Antonio M."/>
            <person name="Oren A."/>
            <person name="Chaudhuri R.R."/>
            <person name="La Ragione R."/>
            <person name="Hildebrand F."/>
            <person name="Pallen M.J."/>
        </authorList>
    </citation>
    <scope>NUCLEOTIDE SEQUENCE</scope>
    <source>
        <strain evidence="14">35461</strain>
    </source>
</reference>
<comment type="function">
    <text evidence="1 13">Transfers the gamma-phosphate of ATP to the 4'-position of a tetraacyldisaccharide 1-phosphate intermediate (termed DS-1-P) to form tetraacyldisaccharide 1,4'-bis-phosphate (lipid IVA).</text>
</comment>
<evidence type="ECO:0000256" key="3">
    <source>
        <dbReference type="ARBA" id="ARBA00012071"/>
    </source>
</evidence>
<evidence type="ECO:0000256" key="12">
    <source>
        <dbReference type="ARBA" id="ARBA00029757"/>
    </source>
</evidence>
<organism evidence="14 15">
    <name type="scientific">Candidatus Spyradenecus faecavium</name>
    <dbReference type="NCBI Taxonomy" id="2840947"/>
    <lineage>
        <taxon>Bacteria</taxon>
        <taxon>Pseudomonadati</taxon>
        <taxon>Lentisphaerota</taxon>
        <taxon>Lentisphaeria</taxon>
        <taxon>Lentisphaerales</taxon>
        <taxon>Lentisphaeraceae</taxon>
        <taxon>Lentisphaeraceae incertae sedis</taxon>
        <taxon>Candidatus Spyradenecus</taxon>
    </lineage>
</organism>
<sequence>MRFIERLESFVIPLIQQEGADRQVRGFWPKLLLAVLKGVSKIYGAVVRLRMWFFRIGVLRRWPLGCQVISVGNVTAGGTGKTPVVEIFARELTRQGRKVAILSRGYRRKEKPFLQRLFSDTIDPPLVVSDGRRVLLDSETGGDEPYMLATNLPGVVVLVDRNRVKSGRYAIKKFKCDTLVLDDGFQYQRLKHSRDIVLVDKTNPFGNGNLLPRGVLREGIQNLRRADFIFITKSDGDSEALRAKIRKLNHHAEIIECRHAPKRLKNVYGKTNRDLTWLAGKKVLALSGIAVPQSFEAFLRGYGAELLECVRYADHHRYATQEIINVINRAADLGCDAVVTTEKDAVRFPRLTNVAVPVYYLRIEIEMLRGAENFHDAVAHICFKPFERHPDADL</sequence>
<keyword evidence="11 13" id="KW-0443">Lipid metabolism</keyword>
<evidence type="ECO:0000256" key="2">
    <source>
        <dbReference type="ARBA" id="ARBA00004870"/>
    </source>
</evidence>
<accession>A0A9D1NL47</accession>
<gene>
    <name evidence="13 14" type="primary">lpxK</name>
    <name evidence="14" type="ORF">IAC79_00805</name>
</gene>
<comment type="catalytic activity">
    <reaction evidence="13">
        <text>a lipid A disaccharide + ATP = a lipid IVA + ADP + H(+)</text>
        <dbReference type="Rhea" id="RHEA:67840"/>
        <dbReference type="ChEBI" id="CHEBI:15378"/>
        <dbReference type="ChEBI" id="CHEBI:30616"/>
        <dbReference type="ChEBI" id="CHEBI:176343"/>
        <dbReference type="ChEBI" id="CHEBI:176425"/>
        <dbReference type="ChEBI" id="CHEBI:456216"/>
        <dbReference type="EC" id="2.7.1.130"/>
    </reaction>
</comment>
<dbReference type="GO" id="GO:0005524">
    <property type="term" value="F:ATP binding"/>
    <property type="evidence" value="ECO:0007669"/>
    <property type="project" value="UniProtKB-UniRule"/>
</dbReference>
<keyword evidence="10 13" id="KW-0067">ATP-binding</keyword>
<dbReference type="GO" id="GO:0009244">
    <property type="term" value="P:lipopolysaccharide core region biosynthetic process"/>
    <property type="evidence" value="ECO:0007669"/>
    <property type="project" value="TreeGrafter"/>
</dbReference>
<comment type="similarity">
    <text evidence="13">Belongs to the LpxK family.</text>
</comment>
<keyword evidence="9 13" id="KW-0418">Kinase</keyword>
<keyword evidence="5 13" id="KW-0444">Lipid biosynthesis</keyword>
<keyword evidence="7 13" id="KW-0808">Transferase</keyword>
<keyword evidence="6 13" id="KW-0441">Lipid A biosynthesis</keyword>
<dbReference type="AlphaFoldDB" id="A0A9D1NL47"/>
<evidence type="ECO:0000256" key="8">
    <source>
        <dbReference type="ARBA" id="ARBA00022741"/>
    </source>
</evidence>
<protein>
    <recommendedName>
        <fullName evidence="4 13">Tetraacyldisaccharide 4'-kinase</fullName>
        <ecNumber evidence="3 13">2.7.1.130</ecNumber>
    </recommendedName>
    <alternativeName>
        <fullName evidence="12 13">Lipid A 4'-kinase</fullName>
    </alternativeName>
</protein>
<dbReference type="Pfam" id="PF02606">
    <property type="entry name" value="LpxK"/>
    <property type="match status" value="1"/>
</dbReference>
<keyword evidence="8 13" id="KW-0547">Nucleotide-binding</keyword>
<comment type="pathway">
    <text evidence="2 13">Glycolipid biosynthesis; lipid IV(A) biosynthesis; lipid IV(A) from (3R)-3-hydroxytetradecanoyl-[acyl-carrier-protein] and UDP-N-acetyl-alpha-D-glucosamine: step 6/6.</text>
</comment>
<evidence type="ECO:0000313" key="15">
    <source>
        <dbReference type="Proteomes" id="UP000886845"/>
    </source>
</evidence>
<evidence type="ECO:0000256" key="7">
    <source>
        <dbReference type="ARBA" id="ARBA00022679"/>
    </source>
</evidence>
<dbReference type="SUPFAM" id="SSF52540">
    <property type="entry name" value="P-loop containing nucleoside triphosphate hydrolases"/>
    <property type="match status" value="1"/>
</dbReference>
<dbReference type="EMBL" id="DVOR01000027">
    <property type="protein sequence ID" value="HIV08640.1"/>
    <property type="molecule type" value="Genomic_DNA"/>
</dbReference>
<evidence type="ECO:0000256" key="13">
    <source>
        <dbReference type="HAMAP-Rule" id="MF_00409"/>
    </source>
</evidence>
<evidence type="ECO:0000256" key="9">
    <source>
        <dbReference type="ARBA" id="ARBA00022777"/>
    </source>
</evidence>
<evidence type="ECO:0000256" key="5">
    <source>
        <dbReference type="ARBA" id="ARBA00022516"/>
    </source>
</evidence>
<dbReference type="HAMAP" id="MF_00409">
    <property type="entry name" value="LpxK"/>
    <property type="match status" value="1"/>
</dbReference>
<reference evidence="14" key="1">
    <citation type="submission" date="2020-10" db="EMBL/GenBank/DDBJ databases">
        <authorList>
            <person name="Gilroy R."/>
        </authorList>
    </citation>
    <scope>NUCLEOTIDE SEQUENCE</scope>
    <source>
        <strain evidence="14">35461</strain>
    </source>
</reference>
<dbReference type="NCBIfam" id="TIGR00682">
    <property type="entry name" value="lpxK"/>
    <property type="match status" value="1"/>
</dbReference>
<dbReference type="EC" id="2.7.1.130" evidence="3 13"/>
<evidence type="ECO:0000256" key="11">
    <source>
        <dbReference type="ARBA" id="ARBA00023098"/>
    </source>
</evidence>
<dbReference type="PANTHER" id="PTHR42724">
    <property type="entry name" value="TETRAACYLDISACCHARIDE 4'-KINASE"/>
    <property type="match status" value="1"/>
</dbReference>
<evidence type="ECO:0000313" key="14">
    <source>
        <dbReference type="EMBL" id="HIV08640.1"/>
    </source>
</evidence>
<evidence type="ECO:0000256" key="4">
    <source>
        <dbReference type="ARBA" id="ARBA00016436"/>
    </source>
</evidence>
<dbReference type="InterPro" id="IPR003758">
    <property type="entry name" value="LpxK"/>
</dbReference>
<proteinExistence type="inferred from homology"/>
<dbReference type="InterPro" id="IPR027417">
    <property type="entry name" value="P-loop_NTPase"/>
</dbReference>
<name>A0A9D1NL47_9BACT</name>
<evidence type="ECO:0000256" key="10">
    <source>
        <dbReference type="ARBA" id="ARBA00022840"/>
    </source>
</evidence>
<dbReference type="GO" id="GO:0009029">
    <property type="term" value="F:lipid-A 4'-kinase activity"/>
    <property type="evidence" value="ECO:0007669"/>
    <property type="project" value="UniProtKB-UniRule"/>
</dbReference>